<proteinExistence type="predicted"/>
<gene>
    <name evidence="1" type="ORF">MUK42_36307</name>
</gene>
<keyword evidence="2" id="KW-1185">Reference proteome</keyword>
<reference evidence="1" key="1">
    <citation type="submission" date="2022-05" db="EMBL/GenBank/DDBJ databases">
        <title>The Musa troglodytarum L. genome provides insights into the mechanism of non-climacteric behaviour and enrichment of carotenoids.</title>
        <authorList>
            <person name="Wang J."/>
        </authorList>
    </citation>
    <scope>NUCLEOTIDE SEQUENCE</scope>
    <source>
        <tissue evidence="1">Leaf</tissue>
    </source>
</reference>
<name>A0A9E7J944_9LILI</name>
<organism evidence="1 2">
    <name type="scientific">Musa troglodytarum</name>
    <name type="common">fe'i banana</name>
    <dbReference type="NCBI Taxonomy" id="320322"/>
    <lineage>
        <taxon>Eukaryota</taxon>
        <taxon>Viridiplantae</taxon>
        <taxon>Streptophyta</taxon>
        <taxon>Embryophyta</taxon>
        <taxon>Tracheophyta</taxon>
        <taxon>Spermatophyta</taxon>
        <taxon>Magnoliopsida</taxon>
        <taxon>Liliopsida</taxon>
        <taxon>Zingiberales</taxon>
        <taxon>Musaceae</taxon>
        <taxon>Musa</taxon>
    </lineage>
</organism>
<dbReference type="Proteomes" id="UP001055439">
    <property type="component" value="Chromosome 1"/>
</dbReference>
<evidence type="ECO:0000313" key="1">
    <source>
        <dbReference type="EMBL" id="URD72421.1"/>
    </source>
</evidence>
<evidence type="ECO:0000313" key="2">
    <source>
        <dbReference type="Proteomes" id="UP001055439"/>
    </source>
</evidence>
<protein>
    <submittedName>
        <fullName evidence="1">Uncharacterized protein</fullName>
    </submittedName>
</protein>
<dbReference type="OrthoDB" id="10570783at2759"/>
<dbReference type="EMBL" id="CP097502">
    <property type="protein sequence ID" value="URD72421.1"/>
    <property type="molecule type" value="Genomic_DNA"/>
</dbReference>
<dbReference type="AlphaFoldDB" id="A0A9E7J944"/>
<sequence>MRVLLNVTKNSSLEAERTHLVLVHRPPGVLPPTEGKAALSPYDLGPAGVLRILKMEVSVLVLTYGMRVGADGRYKIWCCIDNPLALHSAACLSRLQGQVLHGAVFSRGLELMEPKIGPCKPSRSDISTAPSDFFSILTTPSLWLRDHSTYPGFASVFFSRGE</sequence>
<accession>A0A9E7J944</accession>